<reference evidence="1 2" key="1">
    <citation type="submission" date="2019-09" db="EMBL/GenBank/DDBJ databases">
        <authorList>
            <person name="Chandra G."/>
            <person name="Truman W A."/>
        </authorList>
    </citation>
    <scope>NUCLEOTIDE SEQUENCE [LARGE SCALE GENOMIC DNA]</scope>
    <source>
        <strain evidence="1">PS928</strain>
    </source>
</reference>
<proteinExistence type="predicted"/>
<accession>A0A5E7VVJ6</accession>
<organism evidence="1 2">
    <name type="scientific">Pseudomonas fluorescens</name>
    <dbReference type="NCBI Taxonomy" id="294"/>
    <lineage>
        <taxon>Bacteria</taxon>
        <taxon>Pseudomonadati</taxon>
        <taxon>Pseudomonadota</taxon>
        <taxon>Gammaproteobacteria</taxon>
        <taxon>Pseudomonadales</taxon>
        <taxon>Pseudomonadaceae</taxon>
        <taxon>Pseudomonas</taxon>
    </lineage>
</organism>
<dbReference type="OrthoDB" id="7032410at2"/>
<name>A0A5E7VVJ6_PSEFL</name>
<evidence type="ECO:0000313" key="2">
    <source>
        <dbReference type="Proteomes" id="UP000381378"/>
    </source>
</evidence>
<dbReference type="RefSeq" id="WP_150788456.1">
    <property type="nucleotide sequence ID" value="NZ_CABVJF010000058.1"/>
</dbReference>
<protein>
    <submittedName>
        <fullName evidence="1">Uncharacterized protein</fullName>
    </submittedName>
</protein>
<dbReference type="EMBL" id="CABVJF010000058">
    <property type="protein sequence ID" value="VVQ26616.1"/>
    <property type="molecule type" value="Genomic_DNA"/>
</dbReference>
<dbReference type="AlphaFoldDB" id="A0A5E7VVJ6"/>
<sequence length="338" mass="39395">MYKVPEPLADETLTSWMWRVNSTAHIPIMSYMRFSSLEGEIIERDTIGLWGGRFADRDLLTENGFVESYKQGFNISQSWLNKRFPEFSQPTIPIQFRRAFCSQCFIESFQKIGIPVSKVQWCYLTKPLCEFHGTPLHDSSIFFIDHDDYTIQAFVSYWDDRQFKEDCDLIRDAGTMRNSLALKAQQQLDKLMKRASKSGHGFGVQMFVLTLMRAMMLPAFHHGYPKIAFAHWGGSDPYAGLGLHGDFYNEIYRSTCLARLYALYYSAIILGWITSEQAFKTCREGYFSPWRTDMIWTTLDDRQGRLSLLFSELRLYETPYLNLTHMDIPKLIRIINDA</sequence>
<evidence type="ECO:0000313" key="1">
    <source>
        <dbReference type="EMBL" id="VVQ26616.1"/>
    </source>
</evidence>
<gene>
    <name evidence="1" type="ORF">PS928_06784</name>
</gene>
<dbReference type="Proteomes" id="UP000381378">
    <property type="component" value="Unassembled WGS sequence"/>
</dbReference>